<dbReference type="GO" id="GO:0005886">
    <property type="term" value="C:plasma membrane"/>
    <property type="evidence" value="ECO:0007669"/>
    <property type="project" value="UniProtKB-SubCell"/>
</dbReference>
<dbReference type="InterPro" id="IPR000490">
    <property type="entry name" value="Glyco_hydro_17"/>
</dbReference>
<evidence type="ECO:0000256" key="10">
    <source>
        <dbReference type="ARBA" id="ARBA00023295"/>
    </source>
</evidence>
<evidence type="ECO:0000256" key="7">
    <source>
        <dbReference type="ARBA" id="ARBA00023136"/>
    </source>
</evidence>
<dbReference type="Gene3D" id="3.20.20.80">
    <property type="entry name" value="Glycosidases"/>
    <property type="match status" value="1"/>
</dbReference>
<dbReference type="InterPro" id="IPR017853">
    <property type="entry name" value="GH"/>
</dbReference>
<dbReference type="GO" id="GO:0005975">
    <property type="term" value="P:carbohydrate metabolic process"/>
    <property type="evidence" value="ECO:0007669"/>
    <property type="project" value="InterPro"/>
</dbReference>
<evidence type="ECO:0000256" key="5">
    <source>
        <dbReference type="ARBA" id="ARBA00022729"/>
    </source>
</evidence>
<dbReference type="PANTHER" id="PTHR32227">
    <property type="entry name" value="GLUCAN ENDO-1,3-BETA-GLUCOSIDASE BG1-RELATED-RELATED"/>
    <property type="match status" value="1"/>
</dbReference>
<keyword evidence="7" id="KW-0472">Membrane</keyword>
<evidence type="ECO:0000313" key="16">
    <source>
        <dbReference type="Proteomes" id="UP001341281"/>
    </source>
</evidence>
<dbReference type="SUPFAM" id="SSF51445">
    <property type="entry name" value="(Trans)glycosidases"/>
    <property type="match status" value="1"/>
</dbReference>
<dbReference type="InterPro" id="IPR012946">
    <property type="entry name" value="X8"/>
</dbReference>
<evidence type="ECO:0000313" key="15">
    <source>
        <dbReference type="EMBL" id="WVZ66199.1"/>
    </source>
</evidence>
<evidence type="ECO:0000256" key="4">
    <source>
        <dbReference type="ARBA" id="ARBA00022622"/>
    </source>
</evidence>
<keyword evidence="5" id="KW-0732">Signal</keyword>
<keyword evidence="4" id="KW-0449">Lipoprotein</keyword>
<accession>A0AAQ3WLV9</accession>
<comment type="subcellular location">
    <subcellularLocation>
        <location evidence="1">Cell membrane</location>
        <topology evidence="1">Lipid-anchor</topology>
        <topology evidence="1">GPI-anchor</topology>
    </subcellularLocation>
</comment>
<dbReference type="SMART" id="SM00768">
    <property type="entry name" value="X8"/>
    <property type="match status" value="1"/>
</dbReference>
<evidence type="ECO:0000256" key="6">
    <source>
        <dbReference type="ARBA" id="ARBA00022801"/>
    </source>
</evidence>
<dbReference type="Pfam" id="PF00332">
    <property type="entry name" value="Glyco_hydro_17"/>
    <property type="match status" value="2"/>
</dbReference>
<evidence type="ECO:0000256" key="3">
    <source>
        <dbReference type="ARBA" id="ARBA00022475"/>
    </source>
</evidence>
<evidence type="ECO:0000313" key="14">
    <source>
        <dbReference type="EMBL" id="WVZ66193.1"/>
    </source>
</evidence>
<keyword evidence="3" id="KW-1003">Cell membrane</keyword>
<dbReference type="GO" id="GO:0098552">
    <property type="term" value="C:side of membrane"/>
    <property type="evidence" value="ECO:0007669"/>
    <property type="project" value="UniProtKB-KW"/>
</dbReference>
<dbReference type="GO" id="GO:0004553">
    <property type="term" value="F:hydrolase activity, hydrolyzing O-glycosyl compounds"/>
    <property type="evidence" value="ECO:0007669"/>
    <property type="project" value="InterPro"/>
</dbReference>
<comment type="similarity">
    <text evidence="2 11">Belongs to the glycosyl hydrolase 17 family.</text>
</comment>
<reference evidence="14 16" key="1">
    <citation type="submission" date="2024-02" db="EMBL/GenBank/DDBJ databases">
        <title>High-quality chromosome-scale genome assembly of Pensacola bahiagrass (Paspalum notatum Flugge var. saurae).</title>
        <authorList>
            <person name="Vega J.M."/>
            <person name="Podio M."/>
            <person name="Orjuela J."/>
            <person name="Siena L.A."/>
            <person name="Pessino S.C."/>
            <person name="Combes M.C."/>
            <person name="Mariac C."/>
            <person name="Albertini E."/>
            <person name="Pupilli F."/>
            <person name="Ortiz J.P.A."/>
            <person name="Leblanc O."/>
        </authorList>
    </citation>
    <scope>NUCLEOTIDE SEQUENCE [LARGE SCALE GENOMIC DNA]</scope>
    <source>
        <strain evidence="14">R1</strain>
        <tissue evidence="14">Leaf</tissue>
    </source>
</reference>
<dbReference type="GO" id="GO:0009506">
    <property type="term" value="C:plasmodesma"/>
    <property type="evidence" value="ECO:0007669"/>
    <property type="project" value="UniProtKB-ARBA"/>
</dbReference>
<keyword evidence="10" id="KW-0326">Glycosidase</keyword>
<keyword evidence="16" id="KW-1185">Reference proteome</keyword>
<name>A0AAQ3WLV9_PASNO</name>
<dbReference type="EMBL" id="CP144747">
    <property type="protein sequence ID" value="WVZ66193.1"/>
    <property type="molecule type" value="Genomic_DNA"/>
</dbReference>
<evidence type="ECO:0000256" key="11">
    <source>
        <dbReference type="RuleBase" id="RU004335"/>
    </source>
</evidence>
<evidence type="ECO:0000256" key="9">
    <source>
        <dbReference type="ARBA" id="ARBA00023180"/>
    </source>
</evidence>
<feature type="domain" description="X8" evidence="13">
    <location>
        <begin position="390"/>
        <end position="474"/>
    </location>
</feature>
<sequence>ANCCSLYIYYIADASVVGVNYGTTGNNLPDVASVVRLLQKNGITSVRLYDANSTVLNALANTGITVIVMLPNNNIAAVAASPSAARQWVLRNVAAHYPATRIHAVDVGNEVFLKARSLTRQLVPAMVNVHAALQSLGLDRAVKVTTPIAFTALAESWPPSAGRFRSDIARPVMRPMLNFLLRTGSWLSINAYPFFAYLDQPDKIPLDYALGNYTPGVRDPGTGLVYHSLLDAQIDAAYFAMEKLVGSSSSSSSSATVSAREDYFADNKQGKGTRTPSVHVQEHGWPHGGKKQVGKPPGRRLLASQTSAAASIANAKAYNNYVINRVLSGNTGTPHRPDADMDTHIFSLFDENLKGFGPSDIERYFGLFYPNQTKVYDFDFRGRALLAAASWCVANASVGEARLQAAMDYACSHGADCSDIQPGAACFEPNTKAAHASHAFNSYYQRYGRVTGACDFAGAAYIVHRAPKIGKCVLPSKVPIGV</sequence>
<dbReference type="FunFam" id="1.20.58.1040:FF:000001">
    <property type="entry name" value="Glucan endo-1,3-beta-glucosidase 4"/>
    <property type="match status" value="1"/>
</dbReference>
<keyword evidence="9" id="KW-0325">Glycoprotein</keyword>
<dbReference type="InterPro" id="IPR044965">
    <property type="entry name" value="Glyco_hydro_17_plant"/>
</dbReference>
<keyword evidence="4" id="KW-0336">GPI-anchor</keyword>
<feature type="non-terminal residue" evidence="14">
    <location>
        <position position="1"/>
    </location>
</feature>
<evidence type="ECO:0000256" key="8">
    <source>
        <dbReference type="ARBA" id="ARBA00023157"/>
    </source>
</evidence>
<proteinExistence type="inferred from homology"/>
<feature type="region of interest" description="Disordered" evidence="12">
    <location>
        <begin position="266"/>
        <end position="300"/>
    </location>
</feature>
<organism evidence="14 16">
    <name type="scientific">Paspalum notatum var. saurae</name>
    <dbReference type="NCBI Taxonomy" id="547442"/>
    <lineage>
        <taxon>Eukaryota</taxon>
        <taxon>Viridiplantae</taxon>
        <taxon>Streptophyta</taxon>
        <taxon>Embryophyta</taxon>
        <taxon>Tracheophyta</taxon>
        <taxon>Spermatophyta</taxon>
        <taxon>Magnoliopsida</taxon>
        <taxon>Liliopsida</taxon>
        <taxon>Poales</taxon>
        <taxon>Poaceae</taxon>
        <taxon>PACMAD clade</taxon>
        <taxon>Panicoideae</taxon>
        <taxon>Andropogonodae</taxon>
        <taxon>Paspaleae</taxon>
        <taxon>Paspalinae</taxon>
        <taxon>Paspalum</taxon>
    </lineage>
</organism>
<evidence type="ECO:0000256" key="2">
    <source>
        <dbReference type="ARBA" id="ARBA00008773"/>
    </source>
</evidence>
<protein>
    <recommendedName>
        <fullName evidence="13">X8 domain-containing protein</fullName>
    </recommendedName>
</protein>
<dbReference type="Gene3D" id="1.20.58.1040">
    <property type="match status" value="1"/>
</dbReference>
<dbReference type="EMBL" id="CP144747">
    <property type="protein sequence ID" value="WVZ66199.1"/>
    <property type="molecule type" value="Genomic_DNA"/>
</dbReference>
<dbReference type="AlphaFoldDB" id="A0AAQ3WLV9"/>
<dbReference type="Proteomes" id="UP001341281">
    <property type="component" value="Chromosome 03"/>
</dbReference>
<keyword evidence="8" id="KW-1015">Disulfide bond</keyword>
<evidence type="ECO:0000256" key="1">
    <source>
        <dbReference type="ARBA" id="ARBA00004609"/>
    </source>
</evidence>
<evidence type="ECO:0000256" key="12">
    <source>
        <dbReference type="SAM" id="MobiDB-lite"/>
    </source>
</evidence>
<evidence type="ECO:0000259" key="13">
    <source>
        <dbReference type="SMART" id="SM00768"/>
    </source>
</evidence>
<gene>
    <name evidence="14" type="ORF">U9M48_015451</name>
    <name evidence="15" type="ORF">U9M48_015457</name>
</gene>
<dbReference type="Pfam" id="PF07983">
    <property type="entry name" value="X8"/>
    <property type="match status" value="1"/>
</dbReference>
<keyword evidence="6" id="KW-0378">Hydrolase</keyword>